<dbReference type="AlphaFoldDB" id="A0A096CSM0"/>
<dbReference type="InterPro" id="IPR004536">
    <property type="entry name" value="SPS/SelD"/>
</dbReference>
<keyword evidence="4 9" id="KW-0547">Nucleotide-binding</keyword>
<dbReference type="InterPro" id="IPR036676">
    <property type="entry name" value="PurM-like_C_sf"/>
</dbReference>
<dbReference type="Pfam" id="PF02769">
    <property type="entry name" value="AIRS_C"/>
    <property type="match status" value="1"/>
</dbReference>
<comment type="cofactor">
    <cofactor evidence="9">
        <name>Mg(2+)</name>
        <dbReference type="ChEBI" id="CHEBI:18420"/>
    </cofactor>
    <text evidence="9">Binds 1 Mg(2+) ion per monomer.</text>
</comment>
<dbReference type="PIRSF" id="PIRSF036407">
    <property type="entry name" value="Selenphspht_syn"/>
    <property type="match status" value="1"/>
</dbReference>
<dbReference type="InterPro" id="IPR010918">
    <property type="entry name" value="PurM-like_C_dom"/>
</dbReference>
<feature type="binding site" evidence="9">
    <location>
        <position position="46"/>
    </location>
    <ligand>
        <name>Mg(2+)</name>
        <dbReference type="ChEBI" id="CHEBI:18420"/>
    </ligand>
</feature>
<dbReference type="InterPro" id="IPR016188">
    <property type="entry name" value="PurM-like_N"/>
</dbReference>
<feature type="domain" description="PurM-like N-terminal" evidence="10">
    <location>
        <begin position="45"/>
        <end position="152"/>
    </location>
</feature>
<accession>A0A096CSM0</accession>
<dbReference type="PANTHER" id="PTHR10256:SF0">
    <property type="entry name" value="INACTIVE SELENIDE, WATER DIKINASE-LIKE PROTEIN-RELATED"/>
    <property type="match status" value="1"/>
</dbReference>
<dbReference type="RefSeq" id="WP_038151247.1">
    <property type="nucleotide sequence ID" value="NZ_JRNT01000005.1"/>
</dbReference>
<dbReference type="GO" id="GO:0005737">
    <property type="term" value="C:cytoplasm"/>
    <property type="evidence" value="ECO:0007669"/>
    <property type="project" value="TreeGrafter"/>
</dbReference>
<feature type="site" description="Important for catalytic activity" evidence="9">
    <location>
        <position position="16"/>
    </location>
</feature>
<protein>
    <recommendedName>
        <fullName evidence="9">Selenide, water dikinase</fullName>
        <ecNumber evidence="9">2.7.9.3</ecNumber>
    </recommendedName>
    <alternativeName>
        <fullName evidence="9">Selenium donor protein</fullName>
    </alternativeName>
    <alternativeName>
        <fullName evidence="9">Selenophosphate synthase</fullName>
    </alternativeName>
</protein>
<evidence type="ECO:0000256" key="3">
    <source>
        <dbReference type="ARBA" id="ARBA00022723"/>
    </source>
</evidence>
<dbReference type="FunFam" id="3.30.1330.10:FF:000003">
    <property type="entry name" value="Selenide, water dikinase"/>
    <property type="match status" value="1"/>
</dbReference>
<dbReference type="NCBIfam" id="TIGR00476">
    <property type="entry name" value="selD"/>
    <property type="match status" value="1"/>
</dbReference>
<organism evidence="12 13">
    <name type="scientific">Veillonella montpellierensis DNF00314</name>
    <dbReference type="NCBI Taxonomy" id="1401067"/>
    <lineage>
        <taxon>Bacteria</taxon>
        <taxon>Bacillati</taxon>
        <taxon>Bacillota</taxon>
        <taxon>Negativicutes</taxon>
        <taxon>Veillonellales</taxon>
        <taxon>Veillonellaceae</taxon>
        <taxon>Veillonella</taxon>
    </lineage>
</organism>
<dbReference type="Proteomes" id="UP000029628">
    <property type="component" value="Unassembled WGS sequence"/>
</dbReference>
<dbReference type="GO" id="GO:0000287">
    <property type="term" value="F:magnesium ion binding"/>
    <property type="evidence" value="ECO:0007669"/>
    <property type="project" value="UniProtKB-UniRule"/>
</dbReference>
<evidence type="ECO:0000256" key="7">
    <source>
        <dbReference type="ARBA" id="ARBA00022842"/>
    </source>
</evidence>
<dbReference type="CDD" id="cd02195">
    <property type="entry name" value="SelD"/>
    <property type="match status" value="1"/>
</dbReference>
<evidence type="ECO:0000256" key="8">
    <source>
        <dbReference type="ARBA" id="ARBA00023266"/>
    </source>
</evidence>
<evidence type="ECO:0000313" key="13">
    <source>
        <dbReference type="Proteomes" id="UP000029628"/>
    </source>
</evidence>
<name>A0A096CSM0_9FIRM</name>
<feature type="active site" evidence="9">
    <location>
        <position position="13"/>
    </location>
</feature>
<dbReference type="SUPFAM" id="SSF56042">
    <property type="entry name" value="PurM C-terminal domain-like"/>
    <property type="match status" value="1"/>
</dbReference>
<dbReference type="HAMAP" id="MF_00625">
    <property type="entry name" value="SelD"/>
    <property type="match status" value="1"/>
</dbReference>
<gene>
    <name evidence="9" type="primary">selD</name>
    <name evidence="12" type="ORF">HMPREF0872_01455</name>
</gene>
<reference evidence="12 13" key="1">
    <citation type="submission" date="2014-07" db="EMBL/GenBank/DDBJ databases">
        <authorList>
            <person name="McCorrison J."/>
            <person name="Sanka R."/>
            <person name="Torralba M."/>
            <person name="Gillis M."/>
            <person name="Haft D.H."/>
            <person name="Methe B."/>
            <person name="Sutton G."/>
            <person name="Nelson K.E."/>
        </authorList>
    </citation>
    <scope>NUCLEOTIDE SEQUENCE [LARGE SCALE GENOMIC DNA]</scope>
    <source>
        <strain evidence="12 13">DNF00314</strain>
    </source>
</reference>
<comment type="subunit">
    <text evidence="9">Homodimer.</text>
</comment>
<keyword evidence="5 9" id="KW-0418">Kinase</keyword>
<keyword evidence="7 9" id="KW-0460">Magnesium</keyword>
<evidence type="ECO:0000256" key="6">
    <source>
        <dbReference type="ARBA" id="ARBA00022840"/>
    </source>
</evidence>
<comment type="similarity">
    <text evidence="1 9">Belongs to the selenophosphate synthase 1 family. Class I subfamily.</text>
</comment>
<proteinExistence type="inferred from homology"/>
<dbReference type="EC" id="2.7.9.3" evidence="9"/>
<evidence type="ECO:0000313" key="12">
    <source>
        <dbReference type="EMBL" id="KGF48284.1"/>
    </source>
</evidence>
<comment type="function">
    <text evidence="9">Synthesizes selenophosphate from selenide and ATP.</text>
</comment>
<feature type="binding site" evidence="9">
    <location>
        <begin position="134"/>
        <end position="136"/>
    </location>
    <ligand>
        <name>ATP</name>
        <dbReference type="ChEBI" id="CHEBI:30616"/>
        <note>ligand shared between dimeric partners</note>
    </ligand>
</feature>
<keyword evidence="2 9" id="KW-0808">Transferase</keyword>
<evidence type="ECO:0000256" key="5">
    <source>
        <dbReference type="ARBA" id="ARBA00022777"/>
    </source>
</evidence>
<dbReference type="eggNOG" id="COG0709">
    <property type="taxonomic scope" value="Bacteria"/>
</dbReference>
<evidence type="ECO:0000256" key="4">
    <source>
        <dbReference type="ARBA" id="ARBA00022741"/>
    </source>
</evidence>
<keyword evidence="8 9" id="KW-0711">Selenium</keyword>
<dbReference type="EMBL" id="JRNT01000005">
    <property type="protein sequence ID" value="KGF48284.1"/>
    <property type="molecule type" value="Genomic_DNA"/>
</dbReference>
<feature type="binding site" description="in other chain" evidence="9">
    <location>
        <position position="16"/>
    </location>
    <ligand>
        <name>ATP</name>
        <dbReference type="ChEBI" id="CHEBI:30616"/>
        <note>ligand shared between dimeric partners</note>
    </ligand>
</feature>
<feature type="binding site" description="in other chain" evidence="9">
    <location>
        <position position="86"/>
    </location>
    <ligand>
        <name>ATP</name>
        <dbReference type="ChEBI" id="CHEBI:30616"/>
        <note>ligand shared between dimeric partners</note>
    </ligand>
</feature>
<feature type="binding site" evidence="9">
    <location>
        <position position="86"/>
    </location>
    <ligand>
        <name>Mg(2+)</name>
        <dbReference type="ChEBI" id="CHEBI:18420"/>
    </ligand>
</feature>
<feature type="binding site" evidence="9">
    <location>
        <position position="221"/>
    </location>
    <ligand>
        <name>Mg(2+)</name>
        <dbReference type="ChEBI" id="CHEBI:18420"/>
    </ligand>
</feature>
<dbReference type="Gene3D" id="3.30.1330.10">
    <property type="entry name" value="PurM-like, N-terminal domain"/>
    <property type="match status" value="1"/>
</dbReference>
<feature type="domain" description="PurM-like C-terminal" evidence="11">
    <location>
        <begin position="165"/>
        <end position="340"/>
    </location>
</feature>
<dbReference type="Pfam" id="PF00586">
    <property type="entry name" value="AIRS"/>
    <property type="match status" value="1"/>
</dbReference>
<dbReference type="GO" id="GO:0004756">
    <property type="term" value="F:selenide, water dikinase activity"/>
    <property type="evidence" value="ECO:0007669"/>
    <property type="project" value="UniProtKB-UniRule"/>
</dbReference>
<comment type="catalytic activity">
    <reaction evidence="9">
        <text>hydrogenselenide + ATP + H2O = selenophosphate + AMP + phosphate + 2 H(+)</text>
        <dbReference type="Rhea" id="RHEA:18737"/>
        <dbReference type="ChEBI" id="CHEBI:15377"/>
        <dbReference type="ChEBI" id="CHEBI:15378"/>
        <dbReference type="ChEBI" id="CHEBI:16144"/>
        <dbReference type="ChEBI" id="CHEBI:29317"/>
        <dbReference type="ChEBI" id="CHEBI:30616"/>
        <dbReference type="ChEBI" id="CHEBI:43474"/>
        <dbReference type="ChEBI" id="CHEBI:456215"/>
        <dbReference type="EC" id="2.7.9.3"/>
    </reaction>
</comment>
<keyword evidence="6 9" id="KW-0067">ATP-binding</keyword>
<feature type="binding site" description="in other chain" evidence="9">
    <location>
        <begin position="43"/>
        <end position="45"/>
    </location>
    <ligand>
        <name>ATP</name>
        <dbReference type="ChEBI" id="CHEBI:30616"/>
        <note>ligand shared between dimeric partners</note>
    </ligand>
</feature>
<dbReference type="InterPro" id="IPR036921">
    <property type="entry name" value="PurM-like_N_sf"/>
</dbReference>
<dbReference type="GO" id="GO:0005524">
    <property type="term" value="F:ATP binding"/>
    <property type="evidence" value="ECO:0007669"/>
    <property type="project" value="UniProtKB-UniRule"/>
</dbReference>
<sequence length="343" mass="36297">MVRLTSLVGQGGCACKIGPHLLASMLSQVEGVTNSDVLTDMTGSDDAGVYRIAPDMALVQTIDFFTPIVDDPYIFGTIAAANSLSDIYAMGGKPLTTMNVLAVPMVLMEEKQVERILNGAMAVVKQAGAVAIGGHSIENPIPVFGLSVTGVVNPRSIWKNSGAMVGDALILTKPIGTGIMSTALKGNLFTKGTEEAIHSMCTLNQTATEVMSHYTVHACTDITGFGLMGHAYEMAYNSSVSVQLRFSCIPLFSDVVKAARMGLVPAATYGNRKASSGIFIKNDMEPTWGDICFDPQTSGGLLIAIPRHEVDSCVKSLHQSGVIHAAYIGDVIKRQGKNLVIVE</sequence>
<comment type="caution">
    <text evidence="12">The sequence shown here is derived from an EMBL/GenBank/DDBJ whole genome shotgun (WGS) entry which is preliminary data.</text>
</comment>
<dbReference type="Gene3D" id="3.90.650.10">
    <property type="entry name" value="PurM-like C-terminal domain"/>
    <property type="match status" value="1"/>
</dbReference>
<dbReference type="InterPro" id="IPR023061">
    <property type="entry name" value="SelD_I"/>
</dbReference>
<dbReference type="GO" id="GO:0016260">
    <property type="term" value="P:selenocysteine biosynthetic process"/>
    <property type="evidence" value="ECO:0007669"/>
    <property type="project" value="InterPro"/>
</dbReference>
<evidence type="ECO:0000259" key="11">
    <source>
        <dbReference type="Pfam" id="PF02769"/>
    </source>
</evidence>
<evidence type="ECO:0000256" key="9">
    <source>
        <dbReference type="HAMAP-Rule" id="MF_00625"/>
    </source>
</evidence>
<evidence type="ECO:0000259" key="10">
    <source>
        <dbReference type="Pfam" id="PF00586"/>
    </source>
</evidence>
<feature type="binding site" description="in other chain" evidence="9">
    <location>
        <position position="63"/>
    </location>
    <ligand>
        <name>ATP</name>
        <dbReference type="ChEBI" id="CHEBI:30616"/>
        <note>ligand shared between dimeric partners</note>
    </ligand>
</feature>
<keyword evidence="13" id="KW-1185">Reference proteome</keyword>
<evidence type="ECO:0000256" key="1">
    <source>
        <dbReference type="ARBA" id="ARBA00008026"/>
    </source>
</evidence>
<dbReference type="PANTHER" id="PTHR10256">
    <property type="entry name" value="SELENIDE, WATER DIKINASE"/>
    <property type="match status" value="1"/>
</dbReference>
<dbReference type="SUPFAM" id="SSF55326">
    <property type="entry name" value="PurM N-terminal domain-like"/>
    <property type="match status" value="1"/>
</dbReference>
<evidence type="ECO:0000256" key="2">
    <source>
        <dbReference type="ARBA" id="ARBA00022679"/>
    </source>
</evidence>
<keyword evidence="3 9" id="KW-0479">Metal-binding</keyword>
<dbReference type="NCBIfam" id="NF002098">
    <property type="entry name" value="PRK00943.1"/>
    <property type="match status" value="1"/>
</dbReference>
<dbReference type="PROSITE" id="PS51257">
    <property type="entry name" value="PROKAR_LIPOPROTEIN"/>
    <property type="match status" value="1"/>
</dbReference>